<evidence type="ECO:0000256" key="1">
    <source>
        <dbReference type="SAM" id="MobiDB-lite"/>
    </source>
</evidence>
<organism evidence="3 4">
    <name type="scientific">Linum trigynum</name>
    <dbReference type="NCBI Taxonomy" id="586398"/>
    <lineage>
        <taxon>Eukaryota</taxon>
        <taxon>Viridiplantae</taxon>
        <taxon>Streptophyta</taxon>
        <taxon>Embryophyta</taxon>
        <taxon>Tracheophyta</taxon>
        <taxon>Spermatophyta</taxon>
        <taxon>Magnoliopsida</taxon>
        <taxon>eudicotyledons</taxon>
        <taxon>Gunneridae</taxon>
        <taxon>Pentapetalae</taxon>
        <taxon>rosids</taxon>
        <taxon>fabids</taxon>
        <taxon>Malpighiales</taxon>
        <taxon>Linaceae</taxon>
        <taxon>Linum</taxon>
    </lineage>
</organism>
<evidence type="ECO:0000313" key="3">
    <source>
        <dbReference type="EMBL" id="CAL1394514.1"/>
    </source>
</evidence>
<dbReference type="Gene3D" id="4.10.60.10">
    <property type="entry name" value="Zinc finger, CCHC-type"/>
    <property type="match status" value="1"/>
</dbReference>
<evidence type="ECO:0000313" key="4">
    <source>
        <dbReference type="Proteomes" id="UP001497516"/>
    </source>
</evidence>
<dbReference type="InterPro" id="IPR001878">
    <property type="entry name" value="Znf_CCHC"/>
</dbReference>
<feature type="compositionally biased region" description="Polar residues" evidence="1">
    <location>
        <begin position="138"/>
        <end position="150"/>
    </location>
</feature>
<dbReference type="GO" id="GO:0008270">
    <property type="term" value="F:zinc ion binding"/>
    <property type="evidence" value="ECO:0007669"/>
    <property type="project" value="InterPro"/>
</dbReference>
<proteinExistence type="predicted"/>
<name>A0AAV2F8G5_9ROSI</name>
<dbReference type="SMART" id="SM00343">
    <property type="entry name" value="ZnF_C2HC"/>
    <property type="match status" value="2"/>
</dbReference>
<protein>
    <recommendedName>
        <fullName evidence="2">CCHC-type domain-containing protein</fullName>
    </recommendedName>
</protein>
<accession>A0AAV2F8G5</accession>
<dbReference type="EMBL" id="OZ034819">
    <property type="protein sequence ID" value="CAL1394514.1"/>
    <property type="molecule type" value="Genomic_DNA"/>
</dbReference>
<sequence>MLQFLMRLHPKLESICSTLINKDILKMDGLLGHLIREKTRIRTQTQLDMRPGEAETVLAVTGSPAGDGNTPDADFAVGRPQFQRRLPTSKIICHHCREKGHLLRNCCHRNFCNYCKRQGHIISNCTLIKNRPPPPDPSSTGASCSCYTGR</sequence>
<dbReference type="GO" id="GO:0003676">
    <property type="term" value="F:nucleic acid binding"/>
    <property type="evidence" value="ECO:0007669"/>
    <property type="project" value="InterPro"/>
</dbReference>
<gene>
    <name evidence="3" type="ORF">LTRI10_LOCUS35013</name>
</gene>
<dbReference type="AlphaFoldDB" id="A0AAV2F8G5"/>
<evidence type="ECO:0000259" key="2">
    <source>
        <dbReference type="SMART" id="SM00343"/>
    </source>
</evidence>
<dbReference type="Proteomes" id="UP001497516">
    <property type="component" value="Chromosome 6"/>
</dbReference>
<keyword evidence="4" id="KW-1185">Reference proteome</keyword>
<feature type="domain" description="CCHC-type" evidence="2">
    <location>
        <begin position="92"/>
        <end position="108"/>
    </location>
</feature>
<feature type="domain" description="CCHC-type" evidence="2">
    <location>
        <begin position="111"/>
        <end position="127"/>
    </location>
</feature>
<dbReference type="SUPFAM" id="SSF57756">
    <property type="entry name" value="Retrovirus zinc finger-like domains"/>
    <property type="match status" value="1"/>
</dbReference>
<reference evidence="3 4" key="1">
    <citation type="submission" date="2024-04" db="EMBL/GenBank/DDBJ databases">
        <authorList>
            <person name="Fracassetti M."/>
        </authorList>
    </citation>
    <scope>NUCLEOTIDE SEQUENCE [LARGE SCALE GENOMIC DNA]</scope>
</reference>
<dbReference type="InterPro" id="IPR036875">
    <property type="entry name" value="Znf_CCHC_sf"/>
</dbReference>
<feature type="region of interest" description="Disordered" evidence="1">
    <location>
        <begin position="130"/>
        <end position="150"/>
    </location>
</feature>